<evidence type="ECO:0000313" key="10">
    <source>
        <dbReference type="Proteomes" id="UP000708208"/>
    </source>
</evidence>
<dbReference type="PANTHER" id="PTHR13615:SF3">
    <property type="entry name" value="GLYCOSYLTRANSFERASE-LIKE DOMAIN-CONTAINING PROTEIN 1"/>
    <property type="match status" value="1"/>
</dbReference>
<proteinExistence type="inferred from homology"/>
<comment type="caution">
    <text evidence="9">The sequence shown here is derived from an EMBL/GenBank/DDBJ whole genome shotgun (WGS) entry which is preliminary data.</text>
</comment>
<evidence type="ECO:0000256" key="3">
    <source>
        <dbReference type="ARBA" id="ARBA00022679"/>
    </source>
</evidence>
<evidence type="ECO:0000256" key="5">
    <source>
        <dbReference type="ARBA" id="ARBA00044539"/>
    </source>
</evidence>
<comment type="similarity">
    <text evidence="1">Belongs to the glycosyltransferase group 1 family. Glycosyltransferase 4 subfamily.</text>
</comment>
<sequence length="377" mass="43785">MKKKVLLIEPYYAGSHKVLIDLLCSLFDSCSEGEDAPEVHLATMTGKKWHWRARTSALHFAQTIPIAQDFVYETIFASCVLPLHELLALRPDLVNGKKILYFHENQLVYPRRKIKDRDFQYGYNQIMSCLVADVVLFNSNFNKDSFLSSMKSFFKLQPDYRPKNLRESIEPKCRVLYFPIDFTKIENIMPREDPSWNEIRIVWPHRWEYDKNPEMFFNTMVRLVGEGITNFRLSVLGENFADNPPIFDEAKTLLKDYIIHFGYLNSKDEYYQVLRQSDIVISTADHEFFGVAMVEATFCGCFPLCPNSLVYPEIFSSCPGSLFKSADDLYLILKKVLADPITFRKNSKTASVIDFNKFDWATLKLNFAQELLLDDLG</sequence>
<keyword evidence="2" id="KW-0328">Glycosyltransferase</keyword>
<dbReference type="OrthoDB" id="10032790at2759"/>
<dbReference type="EMBL" id="CAJVCH010564926">
    <property type="protein sequence ID" value="CAG7832410.1"/>
    <property type="molecule type" value="Genomic_DNA"/>
</dbReference>
<dbReference type="Pfam" id="PF00534">
    <property type="entry name" value="Glycos_transf_1"/>
    <property type="match status" value="1"/>
</dbReference>
<dbReference type="GO" id="GO:0016438">
    <property type="term" value="F:tRNA-queuosine(34) beta-mannosyltransferase activity"/>
    <property type="evidence" value="ECO:0007669"/>
    <property type="project" value="UniProtKB-EC"/>
</dbReference>
<reference evidence="9" key="1">
    <citation type="submission" date="2021-06" db="EMBL/GenBank/DDBJ databases">
        <authorList>
            <person name="Hodson N. C."/>
            <person name="Mongue J. A."/>
            <person name="Jaron S. K."/>
        </authorList>
    </citation>
    <scope>NUCLEOTIDE SEQUENCE</scope>
</reference>
<dbReference type="InterPro" id="IPR051862">
    <property type="entry name" value="GT-like_domain_containing_1"/>
</dbReference>
<comment type="catalytic activity">
    <reaction evidence="6">
        <text>queuosine(34) in tRNA(Asp) + GDP-alpha-D-mannose = O-4''-alpha-D-mannosylqueuosine(34) in tRNA(Asp) + GDP + H(+)</text>
        <dbReference type="Rhea" id="RHEA:12885"/>
        <dbReference type="Rhea" id="RHEA-COMP:18572"/>
        <dbReference type="Rhea" id="RHEA-COMP:18581"/>
        <dbReference type="ChEBI" id="CHEBI:15378"/>
        <dbReference type="ChEBI" id="CHEBI:57527"/>
        <dbReference type="ChEBI" id="CHEBI:58189"/>
        <dbReference type="ChEBI" id="CHEBI:194431"/>
        <dbReference type="ChEBI" id="CHEBI:194442"/>
        <dbReference type="EC" id="2.4.1.110"/>
    </reaction>
    <physiologicalReaction direction="left-to-right" evidence="6">
        <dbReference type="Rhea" id="RHEA:12886"/>
    </physiologicalReaction>
</comment>
<dbReference type="Pfam" id="PF12038">
    <property type="entry name" value="QTMAN_N"/>
    <property type="match status" value="1"/>
</dbReference>
<dbReference type="EC" id="2.4.1.110" evidence="4"/>
<feature type="domain" description="Glycosyl transferase family 1" evidence="7">
    <location>
        <begin position="197"/>
        <end position="341"/>
    </location>
</feature>
<dbReference type="AlphaFoldDB" id="A0A8J2PQE9"/>
<evidence type="ECO:0000259" key="8">
    <source>
        <dbReference type="Pfam" id="PF12038"/>
    </source>
</evidence>
<name>A0A8J2PQE9_9HEXA</name>
<dbReference type="Proteomes" id="UP000708208">
    <property type="component" value="Unassembled WGS sequence"/>
</dbReference>
<dbReference type="InterPro" id="IPR022701">
    <property type="entry name" value="QTMAN_N"/>
</dbReference>
<protein>
    <recommendedName>
        <fullName evidence="5">tRNA-queuosine alpha-mannosyltransferase</fullName>
        <ecNumber evidence="4">2.4.1.110</ecNumber>
    </recommendedName>
</protein>
<dbReference type="InterPro" id="IPR001296">
    <property type="entry name" value="Glyco_trans_1"/>
</dbReference>
<evidence type="ECO:0000313" key="9">
    <source>
        <dbReference type="EMBL" id="CAG7832410.1"/>
    </source>
</evidence>
<evidence type="ECO:0000256" key="4">
    <source>
        <dbReference type="ARBA" id="ARBA00044517"/>
    </source>
</evidence>
<gene>
    <name evidence="9" type="ORF">AFUS01_LOCUS42094</name>
</gene>
<feature type="domain" description="tRNA-queuosine alpha-mannosyltransferase N-terminal" evidence="8">
    <location>
        <begin position="4"/>
        <end position="180"/>
    </location>
</feature>
<organism evidence="9 10">
    <name type="scientific">Allacma fusca</name>
    <dbReference type="NCBI Taxonomy" id="39272"/>
    <lineage>
        <taxon>Eukaryota</taxon>
        <taxon>Metazoa</taxon>
        <taxon>Ecdysozoa</taxon>
        <taxon>Arthropoda</taxon>
        <taxon>Hexapoda</taxon>
        <taxon>Collembola</taxon>
        <taxon>Symphypleona</taxon>
        <taxon>Sminthuridae</taxon>
        <taxon>Allacma</taxon>
    </lineage>
</organism>
<evidence type="ECO:0000259" key="7">
    <source>
        <dbReference type="Pfam" id="PF00534"/>
    </source>
</evidence>
<keyword evidence="10" id="KW-1185">Reference proteome</keyword>
<evidence type="ECO:0000256" key="6">
    <source>
        <dbReference type="ARBA" id="ARBA00048439"/>
    </source>
</evidence>
<dbReference type="PANTHER" id="PTHR13615">
    <property type="entry name" value="GLYCOSYLTRANSFERASE-LIKE 1"/>
    <property type="match status" value="1"/>
</dbReference>
<evidence type="ECO:0000256" key="1">
    <source>
        <dbReference type="ARBA" id="ARBA00009481"/>
    </source>
</evidence>
<evidence type="ECO:0000256" key="2">
    <source>
        <dbReference type="ARBA" id="ARBA00022676"/>
    </source>
</evidence>
<keyword evidence="3" id="KW-0808">Transferase</keyword>
<accession>A0A8J2PQE9</accession>